<evidence type="ECO:0000256" key="2">
    <source>
        <dbReference type="ARBA" id="ARBA00011534"/>
    </source>
</evidence>
<evidence type="ECO:0000256" key="5">
    <source>
        <dbReference type="ARBA" id="ARBA00019973"/>
    </source>
</evidence>
<dbReference type="EMBL" id="MU004340">
    <property type="protein sequence ID" value="KAF2656118.1"/>
    <property type="molecule type" value="Genomic_DNA"/>
</dbReference>
<dbReference type="EC" id="2.7.11.1" evidence="3"/>
<dbReference type="OrthoDB" id="4062651at2759"/>
<dbReference type="AlphaFoldDB" id="A0A6A6TB64"/>
<gene>
    <name evidence="11" type="ORF">K491DRAFT_715662</name>
</gene>
<evidence type="ECO:0000259" key="10">
    <source>
        <dbReference type="PROSITE" id="PS50011"/>
    </source>
</evidence>
<name>A0A6A6TB64_9PLEO</name>
<evidence type="ECO:0000256" key="8">
    <source>
        <dbReference type="ARBA" id="ARBA00047899"/>
    </source>
</evidence>
<evidence type="ECO:0000256" key="3">
    <source>
        <dbReference type="ARBA" id="ARBA00012513"/>
    </source>
</evidence>
<dbReference type="GO" id="GO:0005524">
    <property type="term" value="F:ATP binding"/>
    <property type="evidence" value="ECO:0007669"/>
    <property type="project" value="InterPro"/>
</dbReference>
<dbReference type="Proteomes" id="UP000799324">
    <property type="component" value="Unassembled WGS sequence"/>
</dbReference>
<dbReference type="Pfam" id="PF00069">
    <property type="entry name" value="Pkinase"/>
    <property type="match status" value="1"/>
</dbReference>
<dbReference type="SUPFAM" id="SSF56112">
    <property type="entry name" value="Protein kinase-like (PK-like)"/>
    <property type="match status" value="1"/>
</dbReference>
<comment type="catalytic activity">
    <reaction evidence="8">
        <text>L-threonyl-[protein] + ATP = O-phospho-L-threonyl-[protein] + ADP + H(+)</text>
        <dbReference type="Rhea" id="RHEA:46608"/>
        <dbReference type="Rhea" id="RHEA-COMP:11060"/>
        <dbReference type="Rhea" id="RHEA-COMP:11605"/>
        <dbReference type="ChEBI" id="CHEBI:15378"/>
        <dbReference type="ChEBI" id="CHEBI:30013"/>
        <dbReference type="ChEBI" id="CHEBI:30616"/>
        <dbReference type="ChEBI" id="CHEBI:61977"/>
        <dbReference type="ChEBI" id="CHEBI:456216"/>
        <dbReference type="EC" id="2.7.11.1"/>
    </reaction>
</comment>
<dbReference type="GO" id="GO:0004674">
    <property type="term" value="F:protein serine/threonine kinase activity"/>
    <property type="evidence" value="ECO:0007669"/>
    <property type="project" value="UniProtKB-EC"/>
</dbReference>
<evidence type="ECO:0000256" key="7">
    <source>
        <dbReference type="ARBA" id="ARBA00033194"/>
    </source>
</evidence>
<comment type="subunit">
    <text evidence="2">Component of the EKC/KEOPS complex composed of at least BUD32, CGI121, GON7, KAE1 and PCC1; the whole complex dimerizes.</text>
</comment>
<dbReference type="InterPro" id="IPR011009">
    <property type="entry name" value="Kinase-like_dom_sf"/>
</dbReference>
<keyword evidence="12" id="KW-1185">Reference proteome</keyword>
<dbReference type="InterPro" id="IPR000719">
    <property type="entry name" value="Prot_kinase_dom"/>
</dbReference>
<reference evidence="11" key="1">
    <citation type="journal article" date="2020" name="Stud. Mycol.">
        <title>101 Dothideomycetes genomes: a test case for predicting lifestyles and emergence of pathogens.</title>
        <authorList>
            <person name="Haridas S."/>
            <person name="Albert R."/>
            <person name="Binder M."/>
            <person name="Bloem J."/>
            <person name="Labutti K."/>
            <person name="Salamov A."/>
            <person name="Andreopoulos B."/>
            <person name="Baker S."/>
            <person name="Barry K."/>
            <person name="Bills G."/>
            <person name="Bluhm B."/>
            <person name="Cannon C."/>
            <person name="Castanera R."/>
            <person name="Culley D."/>
            <person name="Daum C."/>
            <person name="Ezra D."/>
            <person name="Gonzalez J."/>
            <person name="Henrissat B."/>
            <person name="Kuo A."/>
            <person name="Liang C."/>
            <person name="Lipzen A."/>
            <person name="Lutzoni F."/>
            <person name="Magnuson J."/>
            <person name="Mondo S."/>
            <person name="Nolan M."/>
            <person name="Ohm R."/>
            <person name="Pangilinan J."/>
            <person name="Park H.-J."/>
            <person name="Ramirez L."/>
            <person name="Alfaro M."/>
            <person name="Sun H."/>
            <person name="Tritt A."/>
            <person name="Yoshinaga Y."/>
            <person name="Zwiers L.-H."/>
            <person name="Turgeon B."/>
            <person name="Goodwin S."/>
            <person name="Spatafora J."/>
            <person name="Crous P."/>
            <person name="Grigoriev I."/>
        </authorList>
    </citation>
    <scope>NUCLEOTIDE SEQUENCE</scope>
    <source>
        <strain evidence="11">CBS 122681</strain>
    </source>
</reference>
<feature type="domain" description="Protein kinase" evidence="10">
    <location>
        <begin position="21"/>
        <end position="259"/>
    </location>
</feature>
<organism evidence="11 12">
    <name type="scientific">Lophiostoma macrostomum CBS 122681</name>
    <dbReference type="NCBI Taxonomy" id="1314788"/>
    <lineage>
        <taxon>Eukaryota</taxon>
        <taxon>Fungi</taxon>
        <taxon>Dikarya</taxon>
        <taxon>Ascomycota</taxon>
        <taxon>Pezizomycotina</taxon>
        <taxon>Dothideomycetes</taxon>
        <taxon>Pleosporomycetidae</taxon>
        <taxon>Pleosporales</taxon>
        <taxon>Lophiostomataceae</taxon>
        <taxon>Lophiostoma</taxon>
    </lineage>
</organism>
<accession>A0A6A6TB64</accession>
<dbReference type="Gene3D" id="1.10.510.10">
    <property type="entry name" value="Transferase(Phosphotransferase) domain 1"/>
    <property type="match status" value="1"/>
</dbReference>
<dbReference type="InterPro" id="IPR008266">
    <property type="entry name" value="Tyr_kinase_AS"/>
</dbReference>
<comment type="catalytic activity">
    <reaction evidence="9">
        <text>L-seryl-[protein] + ATP = O-phospho-L-seryl-[protein] + ADP + H(+)</text>
        <dbReference type="Rhea" id="RHEA:17989"/>
        <dbReference type="Rhea" id="RHEA-COMP:9863"/>
        <dbReference type="Rhea" id="RHEA-COMP:11604"/>
        <dbReference type="ChEBI" id="CHEBI:15378"/>
        <dbReference type="ChEBI" id="CHEBI:29999"/>
        <dbReference type="ChEBI" id="CHEBI:30616"/>
        <dbReference type="ChEBI" id="CHEBI:83421"/>
        <dbReference type="ChEBI" id="CHEBI:456216"/>
        <dbReference type="EC" id="2.7.11.1"/>
    </reaction>
</comment>
<evidence type="ECO:0000256" key="4">
    <source>
        <dbReference type="ARBA" id="ARBA00013948"/>
    </source>
</evidence>
<dbReference type="PROSITE" id="PS50011">
    <property type="entry name" value="PROTEIN_KINASE_DOM"/>
    <property type="match status" value="1"/>
</dbReference>
<evidence type="ECO:0000256" key="9">
    <source>
        <dbReference type="ARBA" id="ARBA00048679"/>
    </source>
</evidence>
<dbReference type="PROSITE" id="PS50890">
    <property type="entry name" value="PUA"/>
    <property type="match status" value="1"/>
</dbReference>
<dbReference type="PROSITE" id="PS00109">
    <property type="entry name" value="PROTEIN_KINASE_TYR"/>
    <property type="match status" value="1"/>
</dbReference>
<protein>
    <recommendedName>
        <fullName evidence="5">EKC/KEOPS complex subunit BUD32</fullName>
        <ecNumber evidence="3">2.7.11.1</ecNumber>
    </recommendedName>
    <alternativeName>
        <fullName evidence="6 7">Atypical Serine/threonine protein kinase BUD32</fullName>
    </alternativeName>
    <alternativeName>
        <fullName evidence="4">EKC/KEOPS complex subunit bud32</fullName>
    </alternativeName>
</protein>
<sequence>MDLRLVAVDRVDRVTTEYLLQDDDNVLYWGQTNSSVEAVKNTPPNTLRRTRMIDPDTVFPPYTKSMTEYDGDESPDVFIKSQNLLGGRRITRKPEVFIALTKREVEVGELLAKNPHPNVCPYLGVHLDEQDRVIGIAYKRYDSDLYHIMERSEYIDIEHVLKSVQKGILHMHRQGLVHCDVRPGNIFLKGREVVLGDFDATHKVNQPLDHKAWNLECEFGDKVSKELDMRQLKVLRADLEAYAMRVKKLKDGGAPRKSS</sequence>
<evidence type="ECO:0000313" key="12">
    <source>
        <dbReference type="Proteomes" id="UP000799324"/>
    </source>
</evidence>
<proteinExistence type="predicted"/>
<evidence type="ECO:0000256" key="6">
    <source>
        <dbReference type="ARBA" id="ARBA00030980"/>
    </source>
</evidence>
<comment type="function">
    <text evidence="1">Component of the EKC/KEOPS complex that is required for the formation of a threonylcarbamoyl group on adenosine at position 37 (t(6)A37) in tRNAs that read codons beginning with adenine. The complex is probably involved in the transfer of the threonylcarbamoyl moiety of threonylcarbamoyl-AMP (TC-AMP) to the N6 group of A37. BUD32 has ATPase activity in the context of the EKC/KEOPS complex and likely plays a supporting role to the catalytic subunit KAE1. The EKC/KEOPS complex also promotes both telomere uncapping and telomere elongation. The complex is required for efficient recruitment of transcriptional coactivators.</text>
</comment>
<evidence type="ECO:0000313" key="11">
    <source>
        <dbReference type="EMBL" id="KAF2656118.1"/>
    </source>
</evidence>
<evidence type="ECO:0000256" key="1">
    <source>
        <dbReference type="ARBA" id="ARBA00003747"/>
    </source>
</evidence>